<reference evidence="1" key="1">
    <citation type="submission" date="2024-09" db="EMBL/GenBank/DDBJ databases">
        <title>Black Yeasts Isolated from many extreme environments.</title>
        <authorList>
            <person name="Coleine C."/>
            <person name="Stajich J.E."/>
            <person name="Selbmann L."/>
        </authorList>
    </citation>
    <scope>NUCLEOTIDE SEQUENCE</scope>
    <source>
        <strain evidence="1">CCFEE 5737</strain>
    </source>
</reference>
<name>A0ACC3D2A9_9PEZI</name>
<keyword evidence="2" id="KW-1185">Reference proteome</keyword>
<accession>A0ACC3D2A9</accession>
<sequence length="67" mass="7300">MADLAVRPALGPSRDSVNRDAPKKSTKSPTARLDAESAVAKRRAAEAQRIYGRGQKINTKSVKDKKH</sequence>
<gene>
    <name evidence="1" type="ORF">LTS18_007658</name>
</gene>
<organism evidence="1 2">
    <name type="scientific">Coniosporium uncinatum</name>
    <dbReference type="NCBI Taxonomy" id="93489"/>
    <lineage>
        <taxon>Eukaryota</taxon>
        <taxon>Fungi</taxon>
        <taxon>Dikarya</taxon>
        <taxon>Ascomycota</taxon>
        <taxon>Pezizomycotina</taxon>
        <taxon>Dothideomycetes</taxon>
        <taxon>Dothideomycetes incertae sedis</taxon>
        <taxon>Coniosporium</taxon>
    </lineage>
</organism>
<dbReference type="EMBL" id="JAWDJW010008281">
    <property type="protein sequence ID" value="KAK3060799.1"/>
    <property type="molecule type" value="Genomic_DNA"/>
</dbReference>
<feature type="non-terminal residue" evidence="1">
    <location>
        <position position="67"/>
    </location>
</feature>
<evidence type="ECO:0000313" key="2">
    <source>
        <dbReference type="Proteomes" id="UP001186974"/>
    </source>
</evidence>
<protein>
    <submittedName>
        <fullName evidence="1">Uncharacterized protein</fullName>
    </submittedName>
</protein>
<comment type="caution">
    <text evidence="1">The sequence shown here is derived from an EMBL/GenBank/DDBJ whole genome shotgun (WGS) entry which is preliminary data.</text>
</comment>
<proteinExistence type="predicted"/>
<evidence type="ECO:0000313" key="1">
    <source>
        <dbReference type="EMBL" id="KAK3060799.1"/>
    </source>
</evidence>
<dbReference type="Proteomes" id="UP001186974">
    <property type="component" value="Unassembled WGS sequence"/>
</dbReference>